<sequence>MGCNNSRNIQVQPVSKTPRPNSGKWTAEMDKNEKNTSSSKRGTPVKQTKVQPVEPLEHMELDSDVEIEKAVLPDQIISGQEQIDMKKGTKKKKRGLSSLASLRRDGSRPNSATSNNSQRGGSATSKNSKHSTDSGLEEDYAHVITEYSDESKIRALGEEFGSREDLDLSLSGTACPRRTSAKDKARLEENVVMAALRDEGLIARPKSRAAGGMSFDIIMAGPDPDALKKPPARLAKLERRKKKTELTEDQIKAKLEKAERRRKKKEQEKLERIQTTTQKSDILHALDSFEQKIKEKEQTTSEKIDSVTENREKKLKELRDKLKAKEEHAEKVRRRKKLLPMMPHPESSQAAEMEQLS</sequence>
<reference evidence="3" key="1">
    <citation type="submission" date="2025-08" db="UniProtKB">
        <authorList>
            <consortium name="RefSeq"/>
        </authorList>
    </citation>
    <scope>IDENTIFICATION</scope>
    <source>
        <tissue evidence="3">Gonads</tissue>
    </source>
</reference>
<feature type="compositionally biased region" description="Polar residues" evidence="1">
    <location>
        <begin position="346"/>
        <end position="357"/>
    </location>
</feature>
<dbReference type="GO" id="GO:0031175">
    <property type="term" value="P:neuron projection development"/>
    <property type="evidence" value="ECO:0007669"/>
    <property type="project" value="TreeGrafter"/>
</dbReference>
<evidence type="ECO:0000256" key="1">
    <source>
        <dbReference type="SAM" id="MobiDB-lite"/>
    </source>
</evidence>
<organism evidence="2 3">
    <name type="scientific">Lingula anatina</name>
    <name type="common">Brachiopod</name>
    <name type="synonym">Lingula unguis</name>
    <dbReference type="NCBI Taxonomy" id="7574"/>
    <lineage>
        <taxon>Eukaryota</taxon>
        <taxon>Metazoa</taxon>
        <taxon>Spiralia</taxon>
        <taxon>Lophotrochozoa</taxon>
        <taxon>Brachiopoda</taxon>
        <taxon>Linguliformea</taxon>
        <taxon>Lingulata</taxon>
        <taxon>Lingulida</taxon>
        <taxon>Linguloidea</taxon>
        <taxon>Lingulidae</taxon>
        <taxon>Lingula</taxon>
    </lineage>
</organism>
<dbReference type="OrthoDB" id="10057469at2759"/>
<feature type="compositionally biased region" description="Polar residues" evidence="1">
    <location>
        <begin position="35"/>
        <end position="50"/>
    </location>
</feature>
<accession>A0A1S3J3J2</accession>
<protein>
    <submittedName>
        <fullName evidence="3">DNA ligase 1</fullName>
    </submittedName>
</protein>
<dbReference type="PROSITE" id="PS51663">
    <property type="entry name" value="STATHMIN_3"/>
    <property type="match status" value="1"/>
</dbReference>
<evidence type="ECO:0000313" key="2">
    <source>
        <dbReference type="Proteomes" id="UP000085678"/>
    </source>
</evidence>
<dbReference type="InParanoid" id="A0A1S3J3J2"/>
<keyword evidence="2" id="KW-1185">Reference proteome</keyword>
<dbReference type="PANTHER" id="PTHR10104:SF1">
    <property type="entry name" value="STATHMIN, ISOFORM D"/>
    <property type="match status" value="1"/>
</dbReference>
<dbReference type="KEGG" id="lak:106169877"/>
<feature type="compositionally biased region" description="Basic and acidic residues" evidence="1">
    <location>
        <begin position="55"/>
        <end position="71"/>
    </location>
</feature>
<evidence type="ECO:0000313" key="3">
    <source>
        <dbReference type="RefSeq" id="XP_013404970.1"/>
    </source>
</evidence>
<dbReference type="Gene3D" id="6.10.280.30">
    <property type="match status" value="1"/>
</dbReference>
<dbReference type="SUPFAM" id="SSF101494">
    <property type="entry name" value="Stathmin"/>
    <property type="match status" value="1"/>
</dbReference>
<dbReference type="GeneID" id="106169877"/>
<dbReference type="RefSeq" id="XP_013404970.1">
    <property type="nucleotide sequence ID" value="XM_013549516.1"/>
</dbReference>
<gene>
    <name evidence="3" type="primary">LOC106169877</name>
</gene>
<feature type="compositionally biased region" description="Polar residues" evidence="1">
    <location>
        <begin position="108"/>
        <end position="126"/>
    </location>
</feature>
<dbReference type="GO" id="GO:0005737">
    <property type="term" value="C:cytoplasm"/>
    <property type="evidence" value="ECO:0007669"/>
    <property type="project" value="TreeGrafter"/>
</dbReference>
<feature type="region of interest" description="Disordered" evidence="1">
    <location>
        <begin position="1"/>
        <end position="141"/>
    </location>
</feature>
<keyword evidence="3" id="KW-0436">Ligase</keyword>
<dbReference type="PRINTS" id="PR00345">
    <property type="entry name" value="STATHMIN"/>
</dbReference>
<feature type="region of interest" description="Disordered" evidence="1">
    <location>
        <begin position="319"/>
        <end position="357"/>
    </location>
</feature>
<dbReference type="GO" id="GO:0007019">
    <property type="term" value="P:microtubule depolymerization"/>
    <property type="evidence" value="ECO:0007669"/>
    <property type="project" value="TreeGrafter"/>
</dbReference>
<feature type="compositionally biased region" description="Basic and acidic residues" evidence="1">
    <location>
        <begin position="256"/>
        <end position="272"/>
    </location>
</feature>
<name>A0A1S3J3J2_LINAN</name>
<dbReference type="AlphaFoldDB" id="A0A1S3J3J2"/>
<dbReference type="PANTHER" id="PTHR10104">
    <property type="entry name" value="STATHMIN"/>
    <property type="match status" value="1"/>
</dbReference>
<dbReference type="GO" id="GO:0043005">
    <property type="term" value="C:neuron projection"/>
    <property type="evidence" value="ECO:0007669"/>
    <property type="project" value="TreeGrafter"/>
</dbReference>
<dbReference type="GO" id="GO:0031110">
    <property type="term" value="P:regulation of microtubule polymerization or depolymerization"/>
    <property type="evidence" value="ECO:0007669"/>
    <property type="project" value="InterPro"/>
</dbReference>
<proteinExistence type="predicted"/>
<dbReference type="GO" id="GO:0016874">
    <property type="term" value="F:ligase activity"/>
    <property type="evidence" value="ECO:0007669"/>
    <property type="project" value="UniProtKB-KW"/>
</dbReference>
<feature type="compositionally biased region" description="Polar residues" evidence="1">
    <location>
        <begin position="1"/>
        <end position="24"/>
    </location>
</feature>
<dbReference type="InterPro" id="IPR000956">
    <property type="entry name" value="Stathmin_fam"/>
</dbReference>
<dbReference type="Pfam" id="PF00836">
    <property type="entry name" value="Stathmin"/>
    <property type="match status" value="1"/>
</dbReference>
<dbReference type="GO" id="GO:0015631">
    <property type="term" value="F:tubulin binding"/>
    <property type="evidence" value="ECO:0007669"/>
    <property type="project" value="TreeGrafter"/>
</dbReference>
<feature type="region of interest" description="Disordered" evidence="1">
    <location>
        <begin position="256"/>
        <end position="285"/>
    </location>
</feature>
<dbReference type="Proteomes" id="UP000085678">
    <property type="component" value="Unplaced"/>
</dbReference>
<dbReference type="InterPro" id="IPR036002">
    <property type="entry name" value="Stathmin_sf"/>
</dbReference>
<feature type="compositionally biased region" description="Basic and acidic residues" evidence="1">
    <location>
        <begin position="319"/>
        <end position="330"/>
    </location>
</feature>